<dbReference type="Pfam" id="PF13439">
    <property type="entry name" value="Glyco_transf_4"/>
    <property type="match status" value="1"/>
</dbReference>
<evidence type="ECO:0000256" key="1">
    <source>
        <dbReference type="ARBA" id="ARBA00022676"/>
    </source>
</evidence>
<dbReference type="InterPro" id="IPR028098">
    <property type="entry name" value="Glyco_trans_4-like_N"/>
</dbReference>
<name>A0A437GV48_9SPHN</name>
<evidence type="ECO:0000313" key="4">
    <source>
        <dbReference type="EMBL" id="RVQ65480.1"/>
    </source>
</evidence>
<accession>A0A437GV48</accession>
<dbReference type="Gene3D" id="3.40.50.2000">
    <property type="entry name" value="Glycogen Phosphorylase B"/>
    <property type="match status" value="2"/>
</dbReference>
<feature type="domain" description="Glycosyltransferase subfamily 4-like N-terminal" evidence="3">
    <location>
        <begin position="38"/>
        <end position="187"/>
    </location>
</feature>
<evidence type="ECO:0000313" key="5">
    <source>
        <dbReference type="Proteomes" id="UP000283003"/>
    </source>
</evidence>
<dbReference type="AlphaFoldDB" id="A0A437GV48"/>
<dbReference type="CDD" id="cd03801">
    <property type="entry name" value="GT4_PimA-like"/>
    <property type="match status" value="1"/>
</dbReference>
<protein>
    <submittedName>
        <fullName evidence="4">Glycosyltransferase family 1 protein</fullName>
    </submittedName>
</protein>
<dbReference type="GO" id="GO:0016757">
    <property type="term" value="F:glycosyltransferase activity"/>
    <property type="evidence" value="ECO:0007669"/>
    <property type="project" value="UniProtKB-KW"/>
</dbReference>
<dbReference type="PANTHER" id="PTHR12526">
    <property type="entry name" value="GLYCOSYLTRANSFERASE"/>
    <property type="match status" value="1"/>
</dbReference>
<dbReference type="PANTHER" id="PTHR12526:SF510">
    <property type="entry name" value="D-INOSITOL 3-PHOSPHATE GLYCOSYLTRANSFERASE"/>
    <property type="match status" value="1"/>
</dbReference>
<reference evidence="4 5" key="1">
    <citation type="submission" date="2018-12" db="EMBL/GenBank/DDBJ databases">
        <title>Croceicoccus ponticola sp. nov., a lipolytic bacterium isolated from seawater.</title>
        <authorList>
            <person name="Yoon J.-H."/>
        </authorList>
    </citation>
    <scope>NUCLEOTIDE SEQUENCE [LARGE SCALE GENOMIC DNA]</scope>
    <source>
        <strain evidence="4 5">GM-16</strain>
    </source>
</reference>
<dbReference type="Pfam" id="PF13692">
    <property type="entry name" value="Glyco_trans_1_4"/>
    <property type="match status" value="1"/>
</dbReference>
<comment type="caution">
    <text evidence="4">The sequence shown here is derived from an EMBL/GenBank/DDBJ whole genome shotgun (WGS) entry which is preliminary data.</text>
</comment>
<sequence>MSINCQRLPRPMAACGSDSDPMAQPRILFITRKWAPAIGGMETYSMRLVEALGESTDLRVLSLPGRADGRPPGSTALLGFALRICRERLFTSRDNDVVHIGDMASWPLALPFLVAKHRPQIVLSAHGTDVSYAGRKSWRGRCYRLYQRIGAYLLSGAKVIANSKATAQAARESGWADLRVVPLATDIAADSPLQEIDGRTLLFAGRLIPLKGCGWFVDQVLPLLPDTMRLHVAGPPWDETERRRMNHPRVDYLGTLDREALAGEYRNAICIVVPNVAMGNGQFEGFGLVAPEAAGAGGVVLASRTGGLIDAVLDGETGFLVTAGDAEAWAEKIMAVATWTREERVRFTDGARLRVQEHFNWDRVARETLTTYLGGELLPIQLSSRN</sequence>
<dbReference type="Proteomes" id="UP000283003">
    <property type="component" value="Unassembled WGS sequence"/>
</dbReference>
<organism evidence="4 5">
    <name type="scientific">Croceicoccus ponticola</name>
    <dbReference type="NCBI Taxonomy" id="2217664"/>
    <lineage>
        <taxon>Bacteria</taxon>
        <taxon>Pseudomonadati</taxon>
        <taxon>Pseudomonadota</taxon>
        <taxon>Alphaproteobacteria</taxon>
        <taxon>Sphingomonadales</taxon>
        <taxon>Erythrobacteraceae</taxon>
        <taxon>Croceicoccus</taxon>
    </lineage>
</organism>
<dbReference type="SUPFAM" id="SSF53756">
    <property type="entry name" value="UDP-Glycosyltransferase/glycogen phosphorylase"/>
    <property type="match status" value="1"/>
</dbReference>
<keyword evidence="5" id="KW-1185">Reference proteome</keyword>
<dbReference type="EMBL" id="RXOL01000007">
    <property type="protein sequence ID" value="RVQ65480.1"/>
    <property type="molecule type" value="Genomic_DNA"/>
</dbReference>
<keyword evidence="1" id="KW-0328">Glycosyltransferase</keyword>
<evidence type="ECO:0000259" key="3">
    <source>
        <dbReference type="Pfam" id="PF13439"/>
    </source>
</evidence>
<proteinExistence type="predicted"/>
<gene>
    <name evidence="4" type="ORF">EKN06_13160</name>
</gene>
<evidence type="ECO:0000256" key="2">
    <source>
        <dbReference type="ARBA" id="ARBA00022679"/>
    </source>
</evidence>
<keyword evidence="2 4" id="KW-0808">Transferase</keyword>
<dbReference type="OrthoDB" id="5443996at2"/>